<dbReference type="Gene3D" id="3.40.5.10">
    <property type="entry name" value="Ribosomal protein L9, N-terminal domain"/>
    <property type="match status" value="1"/>
</dbReference>
<organism evidence="5 6">
    <name type="scientific">Hortaea werneckii</name>
    <name type="common">Black yeast</name>
    <name type="synonym">Cladosporium werneckii</name>
    <dbReference type="NCBI Taxonomy" id="91943"/>
    <lineage>
        <taxon>Eukaryota</taxon>
        <taxon>Fungi</taxon>
        <taxon>Dikarya</taxon>
        <taxon>Ascomycota</taxon>
        <taxon>Pezizomycotina</taxon>
        <taxon>Dothideomycetes</taxon>
        <taxon>Dothideomycetidae</taxon>
        <taxon>Mycosphaerellales</taxon>
        <taxon>Teratosphaeriaceae</taxon>
        <taxon>Hortaea</taxon>
    </lineage>
</organism>
<dbReference type="InterPro" id="IPR036935">
    <property type="entry name" value="Ribosomal_bL9_N_sf"/>
</dbReference>
<reference evidence="5 6" key="1">
    <citation type="journal article" date="2018" name="BMC Genomics">
        <title>Genomic evidence for intraspecific hybridization in a clonal and extremely halotolerant yeast.</title>
        <authorList>
            <person name="Gostincar C."/>
            <person name="Stajich J.E."/>
            <person name="Zupancic J."/>
            <person name="Zalar P."/>
            <person name="Gunde-Cimerman N."/>
        </authorList>
    </citation>
    <scope>NUCLEOTIDE SEQUENCE [LARGE SCALE GENOMIC DNA]</scope>
    <source>
        <strain evidence="5 6">EXF-10513</strain>
    </source>
</reference>
<evidence type="ECO:0000256" key="1">
    <source>
        <dbReference type="ARBA" id="ARBA00010605"/>
    </source>
</evidence>
<proteinExistence type="inferred from homology"/>
<dbReference type="Proteomes" id="UP000269539">
    <property type="component" value="Unassembled WGS sequence"/>
</dbReference>
<protein>
    <recommendedName>
        <fullName evidence="4">Ribosomal protein L9 domain-containing protein</fullName>
    </recommendedName>
</protein>
<evidence type="ECO:0000259" key="4">
    <source>
        <dbReference type="Pfam" id="PF01281"/>
    </source>
</evidence>
<gene>
    <name evidence="5" type="ORF">D0864_12131</name>
</gene>
<accession>A0A3M7DLY0</accession>
<feature type="domain" description="Ribosomal protein L9" evidence="4">
    <location>
        <begin position="53"/>
        <end position="92"/>
    </location>
</feature>
<sequence length="312" mass="33876">MALPLRPRSIPQCSACIRSYTFGALGEPAATHSALNQQVRGKKKLANSSNTVPVRLLKDVKTFGRRGSAIVPISIGQMRNNWFPRRVAEYIAVPELKTLKLKNIAAERDFDYGVTNLAQEAAKMGVPGAIGKYQADIPTDIRGGMSGDEKLDASMFQKKLETGRLSPERSLELLDIFVPKTVEFWRQPILEAPEPEPKKPSMRGFGKGAGAELLAARAGAPQPKKTAKGNVAIYGSVSTVDILNAVKAAMAENDESARVVLHAEEIKFVDLPADMQNETDKVKSVGEFTVQITPKGSEDAITRVVKVHAQQS</sequence>
<evidence type="ECO:0000313" key="5">
    <source>
        <dbReference type="EMBL" id="RMY65315.1"/>
    </source>
</evidence>
<dbReference type="InterPro" id="IPR020070">
    <property type="entry name" value="Ribosomal_bL9_N"/>
</dbReference>
<dbReference type="EMBL" id="QWIO01001869">
    <property type="protein sequence ID" value="RMY65315.1"/>
    <property type="molecule type" value="Genomic_DNA"/>
</dbReference>
<dbReference type="Pfam" id="PF01281">
    <property type="entry name" value="Ribosomal_L9_N"/>
    <property type="match status" value="1"/>
</dbReference>
<evidence type="ECO:0000256" key="2">
    <source>
        <dbReference type="ARBA" id="ARBA00022980"/>
    </source>
</evidence>
<dbReference type="GO" id="GO:0005840">
    <property type="term" value="C:ribosome"/>
    <property type="evidence" value="ECO:0007669"/>
    <property type="project" value="UniProtKB-KW"/>
</dbReference>
<dbReference type="GO" id="GO:1990904">
    <property type="term" value="C:ribonucleoprotein complex"/>
    <property type="evidence" value="ECO:0007669"/>
    <property type="project" value="UniProtKB-KW"/>
</dbReference>
<evidence type="ECO:0000256" key="3">
    <source>
        <dbReference type="ARBA" id="ARBA00023274"/>
    </source>
</evidence>
<comment type="similarity">
    <text evidence="1">Belongs to the bacterial ribosomal protein bL9 family.</text>
</comment>
<dbReference type="AlphaFoldDB" id="A0A3M7DLY0"/>
<name>A0A3M7DLY0_HORWE</name>
<comment type="caution">
    <text evidence="5">The sequence shown here is derived from an EMBL/GenBank/DDBJ whole genome shotgun (WGS) entry which is preliminary data.</text>
</comment>
<keyword evidence="3" id="KW-0687">Ribonucleoprotein</keyword>
<dbReference type="VEuPathDB" id="FungiDB:BTJ68_02477"/>
<evidence type="ECO:0000313" key="6">
    <source>
        <dbReference type="Proteomes" id="UP000269539"/>
    </source>
</evidence>
<keyword evidence="2" id="KW-0689">Ribosomal protein</keyword>